<dbReference type="SMART" id="SM00185">
    <property type="entry name" value="ARM"/>
    <property type="match status" value="10"/>
</dbReference>
<evidence type="ECO:0000256" key="7">
    <source>
        <dbReference type="PROSITE-ProRule" id="PRU00259"/>
    </source>
</evidence>
<keyword evidence="1" id="KW-0479">Metal-binding</keyword>
<feature type="compositionally biased region" description="Basic and acidic residues" evidence="8">
    <location>
        <begin position="678"/>
        <end position="687"/>
    </location>
</feature>
<feature type="domain" description="CXXC-type" evidence="10">
    <location>
        <begin position="518"/>
        <end position="565"/>
    </location>
</feature>
<evidence type="ECO:0000313" key="12">
    <source>
        <dbReference type="Proteomes" id="UP000001449"/>
    </source>
</evidence>
<dbReference type="eggNOG" id="KOG0383">
    <property type="taxonomic scope" value="Eukaryota"/>
</dbReference>
<dbReference type="PANTHER" id="PTHR22895:SF0">
    <property type="entry name" value="ARMADILLO REPEAT-CONTAINING PROTEIN 6"/>
    <property type="match status" value="1"/>
</dbReference>
<name>B8BUB0_THAPS</name>
<dbReference type="Pfam" id="PF00628">
    <property type="entry name" value="PHD"/>
    <property type="match status" value="1"/>
</dbReference>
<evidence type="ECO:0008006" key="13">
    <source>
        <dbReference type="Google" id="ProtNLM"/>
    </source>
</evidence>
<feature type="domain" description="PHD-type" evidence="9">
    <location>
        <begin position="303"/>
        <end position="350"/>
    </location>
</feature>
<feature type="compositionally biased region" description="Basic and acidic residues" evidence="8">
    <location>
        <begin position="90"/>
        <end position="102"/>
    </location>
</feature>
<evidence type="ECO:0000256" key="1">
    <source>
        <dbReference type="ARBA" id="ARBA00022723"/>
    </source>
</evidence>
<evidence type="ECO:0000256" key="6">
    <source>
        <dbReference type="PROSITE-ProRule" id="PRU00146"/>
    </source>
</evidence>
<dbReference type="SUPFAM" id="SSF57903">
    <property type="entry name" value="FYVE/PHD zinc finger"/>
    <property type="match status" value="4"/>
</dbReference>
<reference evidence="11 12" key="2">
    <citation type="journal article" date="2008" name="Nature">
        <title>The Phaeodactylum genome reveals the evolutionary history of diatom genomes.</title>
        <authorList>
            <person name="Bowler C."/>
            <person name="Allen A.E."/>
            <person name="Badger J.H."/>
            <person name="Grimwood J."/>
            <person name="Jabbari K."/>
            <person name="Kuo A."/>
            <person name="Maheswari U."/>
            <person name="Martens C."/>
            <person name="Maumus F."/>
            <person name="Otillar R.P."/>
            <person name="Rayko E."/>
            <person name="Salamov A."/>
            <person name="Vandepoele K."/>
            <person name="Beszteri B."/>
            <person name="Gruber A."/>
            <person name="Heijde M."/>
            <person name="Katinka M."/>
            <person name="Mock T."/>
            <person name="Valentin K."/>
            <person name="Verret F."/>
            <person name="Berges J.A."/>
            <person name="Brownlee C."/>
            <person name="Cadoret J.P."/>
            <person name="Chiovitti A."/>
            <person name="Choi C.J."/>
            <person name="Coesel S."/>
            <person name="De Martino A."/>
            <person name="Detter J.C."/>
            <person name="Durkin C."/>
            <person name="Falciatore A."/>
            <person name="Fournet J."/>
            <person name="Haruta M."/>
            <person name="Huysman M.J."/>
            <person name="Jenkins B.D."/>
            <person name="Jiroutova K."/>
            <person name="Jorgensen R.E."/>
            <person name="Joubert Y."/>
            <person name="Kaplan A."/>
            <person name="Kroger N."/>
            <person name="Kroth P.G."/>
            <person name="La Roche J."/>
            <person name="Lindquist E."/>
            <person name="Lommer M."/>
            <person name="Martin-Jezequel V."/>
            <person name="Lopez P.J."/>
            <person name="Lucas S."/>
            <person name="Mangogna M."/>
            <person name="McGinnis K."/>
            <person name="Medlin L.K."/>
            <person name="Montsant A."/>
            <person name="Oudot-Le Secq M.P."/>
            <person name="Napoli C."/>
            <person name="Obornik M."/>
            <person name="Parker M.S."/>
            <person name="Petit J.L."/>
            <person name="Porcel B.M."/>
            <person name="Poulsen N."/>
            <person name="Robison M."/>
            <person name="Rychlewski L."/>
            <person name="Rynearson T.A."/>
            <person name="Schmutz J."/>
            <person name="Shapiro H."/>
            <person name="Siaut M."/>
            <person name="Stanley M."/>
            <person name="Sussman M.R."/>
            <person name="Taylor A.R."/>
            <person name="Vardi A."/>
            <person name="von Dassow P."/>
            <person name="Vyverman W."/>
            <person name="Willis A."/>
            <person name="Wyrwicz L.S."/>
            <person name="Rokhsar D.S."/>
            <person name="Weissenbach J."/>
            <person name="Armbrust E.V."/>
            <person name="Green B.R."/>
            <person name="Van de Peer Y."/>
            <person name="Grigoriev I.V."/>
        </authorList>
    </citation>
    <scope>NUCLEOTIDE SEQUENCE [LARGE SCALE GENOMIC DNA]</scope>
    <source>
        <strain evidence="11 12">CCMP1335</strain>
    </source>
</reference>
<feature type="compositionally biased region" description="Low complexity" evidence="8">
    <location>
        <begin position="1"/>
        <end position="15"/>
    </location>
</feature>
<gene>
    <name evidence="11" type="ORF">THAPSDRAFT_21268</name>
</gene>
<dbReference type="PROSITE" id="PS50016">
    <property type="entry name" value="ZF_PHD_2"/>
    <property type="match status" value="3"/>
</dbReference>
<dbReference type="HOGENOM" id="CLU_245899_0_0_1"/>
<dbReference type="STRING" id="35128.B8BUB0"/>
<dbReference type="OMA" id="SYDFANH"/>
<evidence type="ECO:0000256" key="8">
    <source>
        <dbReference type="SAM" id="MobiDB-lite"/>
    </source>
</evidence>
<dbReference type="InterPro" id="IPR002857">
    <property type="entry name" value="Znf_CXXC"/>
</dbReference>
<dbReference type="PROSITE" id="PS50176">
    <property type="entry name" value="ARM_REPEAT"/>
    <property type="match status" value="1"/>
</dbReference>
<dbReference type="Gene3D" id="1.25.10.10">
    <property type="entry name" value="Leucine-rich Repeat Variant"/>
    <property type="match status" value="3"/>
</dbReference>
<feature type="domain" description="PHD-type" evidence="9">
    <location>
        <begin position="471"/>
        <end position="518"/>
    </location>
</feature>
<feature type="compositionally biased region" description="Polar residues" evidence="8">
    <location>
        <begin position="664"/>
        <end position="677"/>
    </location>
</feature>
<feature type="domain" description="CXXC-type" evidence="10">
    <location>
        <begin position="228"/>
        <end position="278"/>
    </location>
</feature>
<feature type="domain" description="PHD-type" evidence="9">
    <location>
        <begin position="384"/>
        <end position="438"/>
    </location>
</feature>
<dbReference type="PANTHER" id="PTHR22895">
    <property type="entry name" value="ARMADILLO REPEAT-CONTAINING PROTEIN 6"/>
    <property type="match status" value="1"/>
</dbReference>
<evidence type="ECO:0000256" key="5">
    <source>
        <dbReference type="ARBA" id="ARBA00023125"/>
    </source>
</evidence>
<keyword evidence="2" id="KW-0677">Repeat</keyword>
<dbReference type="InterPro" id="IPR000225">
    <property type="entry name" value="Armadillo"/>
</dbReference>
<dbReference type="InterPro" id="IPR011011">
    <property type="entry name" value="Znf_FYVE_PHD"/>
</dbReference>
<reference evidence="11 12" key="1">
    <citation type="journal article" date="2004" name="Science">
        <title>The genome of the diatom Thalassiosira pseudonana: ecology, evolution, and metabolism.</title>
        <authorList>
            <person name="Armbrust E.V."/>
            <person name="Berges J.A."/>
            <person name="Bowler C."/>
            <person name="Green B.R."/>
            <person name="Martinez D."/>
            <person name="Putnam N.H."/>
            <person name="Zhou S."/>
            <person name="Allen A.E."/>
            <person name="Apt K.E."/>
            <person name="Bechner M."/>
            <person name="Brzezinski M.A."/>
            <person name="Chaal B.K."/>
            <person name="Chiovitti A."/>
            <person name="Davis A.K."/>
            <person name="Demarest M.S."/>
            <person name="Detter J.C."/>
            <person name="Glavina T."/>
            <person name="Goodstein D."/>
            <person name="Hadi M.Z."/>
            <person name="Hellsten U."/>
            <person name="Hildebrand M."/>
            <person name="Jenkins B.D."/>
            <person name="Jurka J."/>
            <person name="Kapitonov V.V."/>
            <person name="Kroger N."/>
            <person name="Lau W.W."/>
            <person name="Lane T.W."/>
            <person name="Larimer F.W."/>
            <person name="Lippmeier J.C."/>
            <person name="Lucas S."/>
            <person name="Medina M."/>
            <person name="Montsant A."/>
            <person name="Obornik M."/>
            <person name="Parker M.S."/>
            <person name="Palenik B."/>
            <person name="Pazour G.J."/>
            <person name="Richardson P.M."/>
            <person name="Rynearson T.A."/>
            <person name="Saito M.A."/>
            <person name="Schwartz D.C."/>
            <person name="Thamatrakoln K."/>
            <person name="Valentin K."/>
            <person name="Vardi A."/>
            <person name="Wilkerson F.P."/>
            <person name="Rokhsar D.S."/>
        </authorList>
    </citation>
    <scope>NUCLEOTIDE SEQUENCE [LARGE SCALE GENOMIC DNA]</scope>
    <source>
        <strain evidence="11 12">CCMP1335</strain>
    </source>
</reference>
<dbReference type="InterPro" id="IPR019787">
    <property type="entry name" value="Znf_PHD-finger"/>
</dbReference>
<dbReference type="InterPro" id="IPR013083">
    <property type="entry name" value="Znf_RING/FYVE/PHD"/>
</dbReference>
<feature type="compositionally biased region" description="Low complexity" evidence="8">
    <location>
        <begin position="614"/>
        <end position="628"/>
    </location>
</feature>
<proteinExistence type="predicted"/>
<dbReference type="Pfam" id="PF02008">
    <property type="entry name" value="zf-CXXC"/>
    <property type="match status" value="2"/>
</dbReference>
<sequence length="1562" mass="172020">MSADSNANYDASDNDVVSNGEEDMKPAATTGNDDDYDDEVDAYAKTNNKGSDEDRTSSYEVSDADDVNSGSSSSSDEDDNTPSDGLSSYERLRLERIKRNQERLASLGFAEDKPTLAATKKKATPKSKRAAMEMGPRRQLPGRAGRANFTDLRQESLDRKERKEKKPKKEKVVKVKKNQDACWTCQSETGEMMSCDYCRKLYHPTTCHPPLPPNSKEFRCTECQNNPKRTKRVACGHCSACKRDEDCMTCVVCVQKMEVEETGEGSMKRSKCIFRKCQSWGTGILERDDGEGDDDEEVEDNHDANCYTCEEGGDLICCDNCPRVFHSNCHIPKIYSLPEGEWFCMLCPKKKAPSKEKKPTSKYARLLAAEIDGREIAVTVKFPPVPCVTCKESEVLGGMIPTDWVTCRSCSNFCHLKCVTPAMDEKPAKWRCPPCIERRLNKTNTPIEKKEKMSHYARQMQLQPVFDGEHDNDCYICFIGGDLICCDYCEKAFHMRCHIPPLVNVPAGLWKCCECSASDYSKMFKCGECEACVRDDCGECNPCLDKVKFGGAGRRKKACLKKQCPFKRLAPPASKIASTTTEEELQLQFKKALDARSADRKQRRTRLEASVSPNVNGNNTTNGNGMTGEKASNGDISSSKKKRKRAEDINISDRKAALIASWGASESTSAVTASGETPSRKANDKSTKKITTTDTSPNATESKAKKRAPPPKRVDLNDNTSNTIKAIVKRAADELDNENVQVEACQYLRIFVTSVENVEKIAQLGGLKMIALAMIEHTNDARIQIETITTLSELVYTNQAFSSPMFQHGCTSLVLEAMRNHESQLQVQHAGCGFFRALSYKFINHITVNSVCGVEAVIQSMKYNSKFCEVLKDGCLFLQNMLCNPAVSTETTNAIISHNLVDFIIDGMVSFTEPDYLAAACGILARIAVDEDARAAIIADDNVAIRALVSVLLSNIDAIACASCLTALNLLADDSATEIVQCGGIQNIISYVTTRTDSLEMLVSAFRLLVKLSTAEGSSQIFKEAGGFDMIKAGMNKHRHVPFIKERGCALLRKLEISNEDEATAAVTMIVAAINCDKEDDMVQFEGGHALLQLCSTFPDLMSQLQSVKLSNAIFRETPVATDDINPVVMDPYSSSVDIAEEEEEAMYKPNRHEDPVGSKIKAIISKANRNLSESKIQDLACEKLRGLSVDEENVDKIVLLGGLRMVAAAMKEHPEKTIVQAEASALLAEMMWKYPECSGSIIRKGLLQLVVESVERHVGNMKVQQMGCGFFRALSYENESHPAISRARGLEMIIGSMKRNAKKCEVMKECCIFLQNVLFNPRVSPETPAYLVASGIISIIVNGMTTFSDSAYLETACGVLTNLAINEKARSVIGEDEKCIPTIFSILESSKIEAETTKAALTTLKLLATNNTANASRIVQQGGVEKSILLFTKHPKDGDISSMIIQFLAELTKNNEVANSLVEAGGFELIINEMCKHENNPSVQEAGCQALCNLPTNDVAKADAAVRLILTAMNTHYYDGKVQAGGVRALIHFCAECTSLASTLRSDENAEILRQSEIRFD</sequence>
<dbReference type="PROSITE" id="PS51058">
    <property type="entry name" value="ZF_CXXC"/>
    <property type="match status" value="2"/>
</dbReference>
<dbReference type="eggNOG" id="KOG2177">
    <property type="taxonomic scope" value="Eukaryota"/>
</dbReference>
<dbReference type="EMBL" id="CM000639">
    <property type="protein sequence ID" value="EED95254.1"/>
    <property type="molecule type" value="Genomic_DNA"/>
</dbReference>
<feature type="compositionally biased region" description="Basic and acidic residues" evidence="8">
    <location>
        <begin position="152"/>
        <end position="161"/>
    </location>
</feature>
<keyword evidence="4" id="KW-0862">Zinc</keyword>
<dbReference type="CDD" id="cd15541">
    <property type="entry name" value="PHD_TIF1_like"/>
    <property type="match status" value="2"/>
</dbReference>
<dbReference type="KEGG" id="tps:THAPSDRAFT_21268"/>
<evidence type="ECO:0000259" key="10">
    <source>
        <dbReference type="PROSITE" id="PS51058"/>
    </source>
</evidence>
<keyword evidence="3 6" id="KW-0863">Zinc-finger</keyword>
<feature type="compositionally biased region" description="Acidic residues" evidence="8">
    <location>
        <begin position="32"/>
        <end position="41"/>
    </location>
</feature>
<dbReference type="InterPro" id="IPR011989">
    <property type="entry name" value="ARM-like"/>
</dbReference>
<dbReference type="Gene3D" id="3.30.40.10">
    <property type="entry name" value="Zinc/RING finger domain, C3HC4 (zinc finger)"/>
    <property type="match status" value="4"/>
</dbReference>
<dbReference type="SUPFAM" id="SSF48371">
    <property type="entry name" value="ARM repeat"/>
    <property type="match status" value="2"/>
</dbReference>
<feature type="region of interest" description="Disordered" evidence="8">
    <location>
        <begin position="1"/>
        <end position="171"/>
    </location>
</feature>
<keyword evidence="5" id="KW-0238">DNA-binding</keyword>
<dbReference type="PROSITE" id="PS01359">
    <property type="entry name" value="ZF_PHD_1"/>
    <property type="match status" value="1"/>
</dbReference>
<feature type="compositionally biased region" description="Basic residues" evidence="8">
    <location>
        <begin position="119"/>
        <end position="129"/>
    </location>
</feature>
<dbReference type="GeneID" id="7444622"/>
<dbReference type="InterPro" id="IPR001965">
    <property type="entry name" value="Znf_PHD"/>
</dbReference>
<dbReference type="GO" id="GO:0003677">
    <property type="term" value="F:DNA binding"/>
    <property type="evidence" value="ECO:0007669"/>
    <property type="project" value="UniProtKB-KW"/>
</dbReference>
<dbReference type="GO" id="GO:0008270">
    <property type="term" value="F:zinc ion binding"/>
    <property type="evidence" value="ECO:0007669"/>
    <property type="project" value="UniProtKB-KW"/>
</dbReference>
<evidence type="ECO:0000313" key="11">
    <source>
        <dbReference type="EMBL" id="EED95254.1"/>
    </source>
</evidence>
<evidence type="ECO:0000256" key="4">
    <source>
        <dbReference type="ARBA" id="ARBA00022833"/>
    </source>
</evidence>
<keyword evidence="12" id="KW-1185">Reference proteome</keyword>
<feature type="region of interest" description="Disordered" evidence="8">
    <location>
        <begin position="664"/>
        <end position="718"/>
    </location>
</feature>
<feature type="repeat" description="ARM" evidence="7">
    <location>
        <begin position="983"/>
        <end position="1027"/>
    </location>
</feature>
<dbReference type="PaxDb" id="35128-Thaps21268"/>
<dbReference type="InParanoid" id="B8BUB0"/>
<dbReference type="SMART" id="SM00249">
    <property type="entry name" value="PHD"/>
    <property type="match status" value="4"/>
</dbReference>
<dbReference type="Proteomes" id="UP000001449">
    <property type="component" value="Chromosome 2"/>
</dbReference>
<evidence type="ECO:0000259" key="9">
    <source>
        <dbReference type="PROSITE" id="PS50016"/>
    </source>
</evidence>
<dbReference type="InterPro" id="IPR016024">
    <property type="entry name" value="ARM-type_fold"/>
</dbReference>
<dbReference type="InterPro" id="IPR019786">
    <property type="entry name" value="Zinc_finger_PHD-type_CS"/>
</dbReference>
<feature type="region of interest" description="Disordered" evidence="8">
    <location>
        <begin position="593"/>
        <end position="648"/>
    </location>
</feature>
<protein>
    <recommendedName>
        <fullName evidence="13">PHD-type domain-containing protein</fullName>
    </recommendedName>
</protein>
<dbReference type="RefSeq" id="XP_002287811.1">
    <property type="nucleotide sequence ID" value="XM_002287775.1"/>
</dbReference>
<evidence type="ECO:0000256" key="2">
    <source>
        <dbReference type="ARBA" id="ARBA00022737"/>
    </source>
</evidence>
<evidence type="ECO:0000256" key="3">
    <source>
        <dbReference type="ARBA" id="ARBA00022771"/>
    </source>
</evidence>
<accession>B8BUB0</accession>
<organism evidence="11 12">
    <name type="scientific">Thalassiosira pseudonana</name>
    <name type="common">Marine diatom</name>
    <name type="synonym">Cyclotella nana</name>
    <dbReference type="NCBI Taxonomy" id="35128"/>
    <lineage>
        <taxon>Eukaryota</taxon>
        <taxon>Sar</taxon>
        <taxon>Stramenopiles</taxon>
        <taxon>Ochrophyta</taxon>
        <taxon>Bacillariophyta</taxon>
        <taxon>Coscinodiscophyceae</taxon>
        <taxon>Thalassiosirophycidae</taxon>
        <taxon>Thalassiosirales</taxon>
        <taxon>Thalassiosiraceae</taxon>
        <taxon>Thalassiosira</taxon>
    </lineage>
</organism>